<organism evidence="2 3">
    <name type="scientific">Allacma fusca</name>
    <dbReference type="NCBI Taxonomy" id="39272"/>
    <lineage>
        <taxon>Eukaryota</taxon>
        <taxon>Metazoa</taxon>
        <taxon>Ecdysozoa</taxon>
        <taxon>Arthropoda</taxon>
        <taxon>Hexapoda</taxon>
        <taxon>Collembola</taxon>
        <taxon>Symphypleona</taxon>
        <taxon>Sminthuridae</taxon>
        <taxon>Allacma</taxon>
    </lineage>
</organism>
<dbReference type="Proteomes" id="UP000708208">
    <property type="component" value="Unassembled WGS sequence"/>
</dbReference>
<comment type="caution">
    <text evidence="2">The sequence shown here is derived from an EMBL/GenBank/DDBJ whole genome shotgun (WGS) entry which is preliminary data.</text>
</comment>
<dbReference type="InterPro" id="IPR006020">
    <property type="entry name" value="PTB/PI_dom"/>
</dbReference>
<evidence type="ECO:0000313" key="3">
    <source>
        <dbReference type="Proteomes" id="UP000708208"/>
    </source>
</evidence>
<dbReference type="InterPro" id="IPR051133">
    <property type="entry name" value="Adapter_Engulfment-Domain"/>
</dbReference>
<feature type="domain" description="PID" evidence="1">
    <location>
        <begin position="31"/>
        <end position="84"/>
    </location>
</feature>
<accession>A0A8J2J1P6</accession>
<protein>
    <recommendedName>
        <fullName evidence="1">PID domain-containing protein</fullName>
    </recommendedName>
</protein>
<evidence type="ECO:0000259" key="1">
    <source>
        <dbReference type="PROSITE" id="PS01179"/>
    </source>
</evidence>
<name>A0A8J2J1P6_9HEXA</name>
<proteinExistence type="predicted"/>
<reference evidence="2" key="1">
    <citation type="submission" date="2021-06" db="EMBL/GenBank/DDBJ databases">
        <authorList>
            <person name="Hodson N. C."/>
            <person name="Mongue J. A."/>
            <person name="Jaron S. K."/>
        </authorList>
    </citation>
    <scope>NUCLEOTIDE SEQUENCE</scope>
</reference>
<evidence type="ECO:0000313" key="2">
    <source>
        <dbReference type="EMBL" id="CAG7634738.1"/>
    </source>
</evidence>
<dbReference type="PROSITE" id="PS01179">
    <property type="entry name" value="PID"/>
    <property type="match status" value="1"/>
</dbReference>
<dbReference type="OrthoDB" id="10030336at2759"/>
<gene>
    <name evidence="2" type="ORF">AFUS01_LOCUS216</name>
</gene>
<sequence>MPSKKYNLVQNPGDDLDSRIPLVPDEAFQHGINFNVKFIGAMDIPRPTSRVEIVAAMRRVRFEFKSKGIKKRKVSVTVSTEGIRTSIRKKTKGRKKCGDSYETNCY</sequence>
<dbReference type="PANTHER" id="PTHR11232:SF17">
    <property type="entry name" value="CAPON-LIKE PROTEIN"/>
    <property type="match status" value="1"/>
</dbReference>
<dbReference type="PANTHER" id="PTHR11232">
    <property type="entry name" value="PHOSPHOTYROSINE INTERACTION DOMAIN-CONTAINING FAMILY MEMBER"/>
    <property type="match status" value="1"/>
</dbReference>
<dbReference type="AlphaFoldDB" id="A0A8J2J1P6"/>
<dbReference type="EMBL" id="CAJVCH010000877">
    <property type="protein sequence ID" value="CAG7634738.1"/>
    <property type="molecule type" value="Genomic_DNA"/>
</dbReference>
<keyword evidence="3" id="KW-1185">Reference proteome</keyword>
<dbReference type="GO" id="GO:0050998">
    <property type="term" value="F:nitric-oxide synthase binding"/>
    <property type="evidence" value="ECO:0007669"/>
    <property type="project" value="TreeGrafter"/>
</dbReference>